<reference evidence="9" key="1">
    <citation type="submission" date="2010-05" db="EMBL/GenBank/DDBJ databases">
        <title>The Genome Sequence of Magnaporthe poae strain ATCC 64411.</title>
        <authorList>
            <consortium name="The Broad Institute Genome Sequencing Platform"/>
            <consortium name="Broad Institute Genome Sequencing Center for Infectious Disease"/>
            <person name="Ma L.-J."/>
            <person name="Dead R."/>
            <person name="Young S."/>
            <person name="Zeng Q."/>
            <person name="Koehrsen M."/>
            <person name="Alvarado L."/>
            <person name="Berlin A."/>
            <person name="Chapman S.B."/>
            <person name="Chen Z."/>
            <person name="Freedman E."/>
            <person name="Gellesch M."/>
            <person name="Goldberg J."/>
            <person name="Griggs A."/>
            <person name="Gujja S."/>
            <person name="Heilman E.R."/>
            <person name="Heiman D."/>
            <person name="Hepburn T."/>
            <person name="Howarth C."/>
            <person name="Jen D."/>
            <person name="Larson L."/>
            <person name="Mehta T."/>
            <person name="Neiman D."/>
            <person name="Pearson M."/>
            <person name="Roberts A."/>
            <person name="Saif S."/>
            <person name="Shea T."/>
            <person name="Shenoy N."/>
            <person name="Sisk P."/>
            <person name="Stolte C."/>
            <person name="Sykes S."/>
            <person name="Walk T."/>
            <person name="White J."/>
            <person name="Yandava C."/>
            <person name="Haas B."/>
            <person name="Nusbaum C."/>
            <person name="Birren B."/>
        </authorList>
    </citation>
    <scope>NUCLEOTIDE SEQUENCE</scope>
    <source>
        <strain evidence="9">ATCC 64411</strain>
    </source>
</reference>
<evidence type="ECO:0000256" key="5">
    <source>
        <dbReference type="ARBA" id="ARBA00023163"/>
    </source>
</evidence>
<evidence type="ECO:0000256" key="7">
    <source>
        <dbReference type="SAM" id="MobiDB-lite"/>
    </source>
</evidence>
<feature type="region of interest" description="Disordered" evidence="7">
    <location>
        <begin position="953"/>
        <end position="977"/>
    </location>
</feature>
<dbReference type="Pfam" id="PF11951">
    <property type="entry name" value="Fungal_trans_2"/>
    <property type="match status" value="1"/>
</dbReference>
<dbReference type="CDD" id="cd12148">
    <property type="entry name" value="fungal_TF_MHR"/>
    <property type="match status" value="1"/>
</dbReference>
<dbReference type="InterPro" id="IPR021858">
    <property type="entry name" value="Fun_TF"/>
</dbReference>
<accession>A0A0C4CSA3</accession>
<dbReference type="GO" id="GO:0005634">
    <property type="term" value="C:nucleus"/>
    <property type="evidence" value="ECO:0007669"/>
    <property type="project" value="UniProtKB-SubCell"/>
</dbReference>
<feature type="compositionally biased region" description="Low complexity" evidence="7">
    <location>
        <begin position="347"/>
        <end position="356"/>
    </location>
</feature>
<gene>
    <name evidence="9" type="ORF">MAPG_01428</name>
</gene>
<feature type="compositionally biased region" description="Polar residues" evidence="7">
    <location>
        <begin position="95"/>
        <end position="113"/>
    </location>
</feature>
<dbReference type="EnsemblFungi" id="MAPG_01428T1">
    <property type="protein sequence ID" value="MAPG_01428T1"/>
    <property type="gene ID" value="MAPG_01428"/>
</dbReference>
<dbReference type="CDD" id="cd00067">
    <property type="entry name" value="GAL4"/>
    <property type="match status" value="1"/>
</dbReference>
<feature type="compositionally biased region" description="Basic and acidic residues" evidence="7">
    <location>
        <begin position="373"/>
        <end position="382"/>
    </location>
</feature>
<name>A0A0C4CSA3_MAGP6</name>
<evidence type="ECO:0000313" key="12">
    <source>
        <dbReference type="Proteomes" id="UP000011715"/>
    </source>
</evidence>
<feature type="region of interest" description="Disordered" evidence="7">
    <location>
        <begin position="1"/>
        <end position="146"/>
    </location>
</feature>
<feature type="domain" description="Zn(2)-C6 fungal-type" evidence="8">
    <location>
        <begin position="149"/>
        <end position="179"/>
    </location>
</feature>
<feature type="region of interest" description="Disordered" evidence="7">
    <location>
        <begin position="335"/>
        <end position="397"/>
    </location>
</feature>
<dbReference type="SMART" id="SM00066">
    <property type="entry name" value="GAL4"/>
    <property type="match status" value="1"/>
</dbReference>
<reference evidence="9" key="3">
    <citation type="submission" date="2011-03" db="EMBL/GenBank/DDBJ databases">
        <title>Annotation of Magnaporthe poae ATCC 64411.</title>
        <authorList>
            <person name="Ma L.-J."/>
            <person name="Dead R."/>
            <person name="Young S.K."/>
            <person name="Zeng Q."/>
            <person name="Gargeya S."/>
            <person name="Fitzgerald M."/>
            <person name="Haas B."/>
            <person name="Abouelleil A."/>
            <person name="Alvarado L."/>
            <person name="Arachchi H.M."/>
            <person name="Berlin A."/>
            <person name="Brown A."/>
            <person name="Chapman S.B."/>
            <person name="Chen Z."/>
            <person name="Dunbar C."/>
            <person name="Freedman E."/>
            <person name="Gearin G."/>
            <person name="Gellesch M."/>
            <person name="Goldberg J."/>
            <person name="Griggs A."/>
            <person name="Gujja S."/>
            <person name="Heiman D."/>
            <person name="Howarth C."/>
            <person name="Larson L."/>
            <person name="Lui A."/>
            <person name="MacDonald P.J.P."/>
            <person name="Mehta T."/>
            <person name="Montmayeur A."/>
            <person name="Murphy C."/>
            <person name="Neiman D."/>
            <person name="Pearson M."/>
            <person name="Priest M."/>
            <person name="Roberts A."/>
            <person name="Saif S."/>
            <person name="Shea T."/>
            <person name="Shenoy N."/>
            <person name="Sisk P."/>
            <person name="Stolte C."/>
            <person name="Sykes S."/>
            <person name="Yandava C."/>
            <person name="Wortman J."/>
            <person name="Nusbaum C."/>
            <person name="Birren B."/>
        </authorList>
    </citation>
    <scope>NUCLEOTIDE SEQUENCE</scope>
    <source>
        <strain evidence="9">ATCC 64411</strain>
    </source>
</reference>
<dbReference type="SUPFAM" id="SSF57701">
    <property type="entry name" value="Zn2/Cys6 DNA-binding domain"/>
    <property type="match status" value="1"/>
</dbReference>
<dbReference type="GO" id="GO:0000976">
    <property type="term" value="F:transcription cis-regulatory region binding"/>
    <property type="evidence" value="ECO:0007669"/>
    <property type="project" value="TreeGrafter"/>
</dbReference>
<dbReference type="GO" id="GO:0008270">
    <property type="term" value="F:zinc ion binding"/>
    <property type="evidence" value="ECO:0007669"/>
    <property type="project" value="InterPro"/>
</dbReference>
<dbReference type="EnsemblFungi" id="MAPG_01428T0">
    <property type="protein sequence ID" value="MAPG_01428T0"/>
    <property type="gene ID" value="MAPG_01428"/>
</dbReference>
<dbReference type="PROSITE" id="PS00463">
    <property type="entry name" value="ZN2_CY6_FUNGAL_1"/>
    <property type="match status" value="1"/>
</dbReference>
<reference evidence="12" key="2">
    <citation type="submission" date="2010-05" db="EMBL/GenBank/DDBJ databases">
        <title>The genome sequence of Magnaporthe poae strain ATCC 64411.</title>
        <authorList>
            <person name="Ma L.-J."/>
            <person name="Dead R."/>
            <person name="Young S."/>
            <person name="Zeng Q."/>
            <person name="Koehrsen M."/>
            <person name="Alvarado L."/>
            <person name="Berlin A."/>
            <person name="Chapman S.B."/>
            <person name="Chen Z."/>
            <person name="Freedman E."/>
            <person name="Gellesch M."/>
            <person name="Goldberg J."/>
            <person name="Griggs A."/>
            <person name="Gujja S."/>
            <person name="Heilman E.R."/>
            <person name="Heiman D."/>
            <person name="Hepburn T."/>
            <person name="Howarth C."/>
            <person name="Jen D."/>
            <person name="Larson L."/>
            <person name="Mehta T."/>
            <person name="Neiman D."/>
            <person name="Pearson M."/>
            <person name="Roberts A."/>
            <person name="Saif S."/>
            <person name="Shea T."/>
            <person name="Shenoy N."/>
            <person name="Sisk P."/>
            <person name="Stolte C."/>
            <person name="Sykes S."/>
            <person name="Walk T."/>
            <person name="White J."/>
            <person name="Yandava C."/>
            <person name="Haas B."/>
            <person name="Nusbaum C."/>
            <person name="Birren B."/>
        </authorList>
    </citation>
    <scope>NUCLEOTIDE SEQUENCE [LARGE SCALE GENOMIC DNA]</scope>
    <source>
        <strain evidence="12">ATCC 64411 / 73-15</strain>
    </source>
</reference>
<evidence type="ECO:0000256" key="6">
    <source>
        <dbReference type="ARBA" id="ARBA00023242"/>
    </source>
</evidence>
<reference evidence="11" key="4">
    <citation type="journal article" date="2015" name="G3 (Bethesda)">
        <title>Genome sequences of three phytopathogenic species of the Magnaporthaceae family of fungi.</title>
        <authorList>
            <person name="Okagaki L.H."/>
            <person name="Nunes C.C."/>
            <person name="Sailsbery J."/>
            <person name="Clay B."/>
            <person name="Brown D."/>
            <person name="John T."/>
            <person name="Oh Y."/>
            <person name="Young N."/>
            <person name="Fitzgerald M."/>
            <person name="Haas B.J."/>
            <person name="Zeng Q."/>
            <person name="Young S."/>
            <person name="Adiconis X."/>
            <person name="Fan L."/>
            <person name="Levin J.Z."/>
            <person name="Mitchell T.K."/>
            <person name="Okubara P.A."/>
            <person name="Farman M.L."/>
            <person name="Kohn L.M."/>
            <person name="Birren B."/>
            <person name="Ma L.-J."/>
            <person name="Dean R.A."/>
        </authorList>
    </citation>
    <scope>NUCLEOTIDE SEQUENCE</scope>
    <source>
        <strain evidence="11">ATCC 64411 / 73-15</strain>
    </source>
</reference>
<dbReference type="Gene3D" id="4.10.240.10">
    <property type="entry name" value="Zn(2)-C6 fungal-type DNA-binding domain"/>
    <property type="match status" value="1"/>
</dbReference>
<sequence length="1016" mass="110130">MLMAGKVREQHHHRHSSSEPSLPPSSRRQQPEEPLQHDLSSCPAANTSRSSSMNDILEIPPAKRQKTSPVVGGMSPPVEGAAEAPVSTLPPGASNGDSKSKTNMSPGTGNKSPANARAPLNGAMAGDAPSPVAASGPTSASKPRRVRTGCLTCRERHLKCDEGTPDCLNCRKSRRECRRGVRLNFIDVQVKKPGYTPPKTTEWKVRFVDESRLIASEYVGGLERYGPVESPSHETKPESAALRPHMSMQAPGIPAASMPSGTDTPMANYAPTPGVPSMDRRFSEIQLPMTDSRRGSVASVQMPSARATPHGSIDMGANSGGFSLAALQDKCSVTDESAHPRAHNYKASDVSSVASSLVPQGHGPPSGGSVGDGQDKNQHKQPDGLMTPPSENAATGERDYLNSPEEVRYMQVFIEEVGVWMDSFDKDKHFSRVIPYVGLKSPMLLNAFLACGAKQLTLVNPTETQHDHRALCYYDTATTQLLRSLSNPDRNMGECATTAVVLNVYEIMSDKPAKRMNHIAGARALIRECGWNAKSKGIGSACFWLNIGMEVLSCLSFNWQTAWHPDDWGLDMTFFNDIDENGGSGAADPDESGGIGRPEDDQEWVHRIFYIVAKIASFRANIPRFQEPSPYDEQVRLQSRFTEWKRLKALCDAWCNSCPRSMRPFGYLPPSQTQTKSAFPNVWLIKRAAVVGRLFYHTAMCLLAQINPVNPRDSDDNKAAQLHHAHQVCGIVAHTKDNGIASVAIRSLAISAAVLRDRREQEEAVVILERIKRETGWRLGKVYGELGREWGWVPDPALAPAASAAAAPAAAVAGNASGGSSGAPLASPASAVLANPVVSSPGHTGSPRIPNASASTVLQPPRLQQPRPQPPTRRPSGPVGSTMQAGMPSRGSSPLPQHQTQASSTFSGGSRQFFSSNPSPQMQHQQHLQAQQQQYQQAQQQAQQAQQAQQQQAQQQAQQQQRTPQQPTPPLPVSSRPLVNPLLIRADFSLPDHPYQNWYQPPNATSQFSSNGFWTG</sequence>
<keyword evidence="12" id="KW-1185">Reference proteome</keyword>
<keyword evidence="5" id="KW-0804">Transcription</keyword>
<dbReference type="VEuPathDB" id="FungiDB:MAPG_01428"/>
<dbReference type="OMA" id="DEAFPEC"/>
<dbReference type="GO" id="GO:0045944">
    <property type="term" value="P:positive regulation of transcription by RNA polymerase II"/>
    <property type="evidence" value="ECO:0007669"/>
    <property type="project" value="TreeGrafter"/>
</dbReference>
<keyword evidence="4" id="KW-0238">DNA-binding</keyword>
<comment type="subcellular location">
    <subcellularLocation>
        <location evidence="1">Nucleus</location>
    </subcellularLocation>
</comment>
<dbReference type="EMBL" id="GL876966">
    <property type="protein sequence ID" value="KLU82355.1"/>
    <property type="molecule type" value="Genomic_DNA"/>
</dbReference>
<feature type="region of interest" description="Disordered" evidence="7">
    <location>
        <begin position="836"/>
        <end position="934"/>
    </location>
</feature>
<dbReference type="InterPro" id="IPR036864">
    <property type="entry name" value="Zn2-C6_fun-type_DNA-bd_sf"/>
</dbReference>
<proteinExistence type="predicted"/>
<dbReference type="InterPro" id="IPR001138">
    <property type="entry name" value="Zn2Cys6_DnaBD"/>
</dbReference>
<evidence type="ECO:0000256" key="4">
    <source>
        <dbReference type="ARBA" id="ARBA00023125"/>
    </source>
</evidence>
<evidence type="ECO:0000313" key="11">
    <source>
        <dbReference type="EnsemblFungi" id="MAPG_01428T1"/>
    </source>
</evidence>
<feature type="compositionally biased region" description="Low complexity" evidence="7">
    <location>
        <begin position="921"/>
        <end position="934"/>
    </location>
</feature>
<dbReference type="PANTHER" id="PTHR37534">
    <property type="entry name" value="TRANSCRIPTIONAL ACTIVATOR PROTEIN UGA3"/>
    <property type="match status" value="1"/>
</dbReference>
<organism evidence="11 12">
    <name type="scientific">Magnaporthiopsis poae (strain ATCC 64411 / 73-15)</name>
    <name type="common">Kentucky bluegrass fungus</name>
    <name type="synonym">Magnaporthe poae</name>
    <dbReference type="NCBI Taxonomy" id="644358"/>
    <lineage>
        <taxon>Eukaryota</taxon>
        <taxon>Fungi</taxon>
        <taxon>Dikarya</taxon>
        <taxon>Ascomycota</taxon>
        <taxon>Pezizomycotina</taxon>
        <taxon>Sordariomycetes</taxon>
        <taxon>Sordariomycetidae</taxon>
        <taxon>Magnaporthales</taxon>
        <taxon>Magnaporthaceae</taxon>
        <taxon>Magnaporthiopsis</taxon>
    </lineage>
</organism>
<evidence type="ECO:0000313" key="10">
    <source>
        <dbReference type="EMBL" id="KLU82356.1"/>
    </source>
</evidence>
<feature type="compositionally biased region" description="Polar residues" evidence="7">
    <location>
        <begin position="43"/>
        <end position="54"/>
    </location>
</feature>
<dbReference type="STRING" id="644358.A0A0C4CSA3"/>
<evidence type="ECO:0000256" key="3">
    <source>
        <dbReference type="ARBA" id="ARBA00023015"/>
    </source>
</evidence>
<dbReference type="Pfam" id="PF00172">
    <property type="entry name" value="Zn_clus"/>
    <property type="match status" value="1"/>
</dbReference>
<dbReference type="eggNOG" id="ENOG502QT0Z">
    <property type="taxonomic scope" value="Eukaryota"/>
</dbReference>
<dbReference type="PANTHER" id="PTHR37534:SF40">
    <property type="entry name" value="ZN(2)-C6 FUNGAL-TYPE DOMAIN-CONTAINING PROTEIN"/>
    <property type="match status" value="1"/>
</dbReference>
<dbReference type="GO" id="GO:0000981">
    <property type="term" value="F:DNA-binding transcription factor activity, RNA polymerase II-specific"/>
    <property type="evidence" value="ECO:0007669"/>
    <property type="project" value="InterPro"/>
</dbReference>
<keyword evidence="3" id="KW-0805">Transcription regulation</keyword>
<evidence type="ECO:0000256" key="2">
    <source>
        <dbReference type="ARBA" id="ARBA00022833"/>
    </source>
</evidence>
<protein>
    <submittedName>
        <fullName evidence="9 10">C6 zinc finger domain-containing protein</fullName>
    </submittedName>
</protein>
<feature type="compositionally biased region" description="Polar residues" evidence="7">
    <location>
        <begin position="879"/>
        <end position="920"/>
    </location>
</feature>
<dbReference type="Proteomes" id="UP000011715">
    <property type="component" value="Unassembled WGS sequence"/>
</dbReference>
<dbReference type="EMBL" id="GL876966">
    <property type="protein sequence ID" value="KLU82356.1"/>
    <property type="molecule type" value="Genomic_DNA"/>
</dbReference>
<feature type="compositionally biased region" description="Low complexity" evidence="7">
    <location>
        <begin position="18"/>
        <end position="28"/>
    </location>
</feature>
<dbReference type="PROSITE" id="PS50048">
    <property type="entry name" value="ZN2_CY6_FUNGAL_2"/>
    <property type="match status" value="1"/>
</dbReference>
<keyword evidence="6" id="KW-0539">Nucleus</keyword>
<reference evidence="11" key="5">
    <citation type="submission" date="2015-06" db="UniProtKB">
        <authorList>
            <consortium name="EnsemblFungi"/>
        </authorList>
    </citation>
    <scope>IDENTIFICATION</scope>
    <source>
        <strain evidence="11">ATCC 64411</strain>
    </source>
</reference>
<dbReference type="EMBL" id="ADBL01000344">
    <property type="status" value="NOT_ANNOTATED_CDS"/>
    <property type="molecule type" value="Genomic_DNA"/>
</dbReference>
<dbReference type="AlphaFoldDB" id="A0A0C4CSA3"/>
<evidence type="ECO:0000313" key="9">
    <source>
        <dbReference type="EMBL" id="KLU82355.1"/>
    </source>
</evidence>
<evidence type="ECO:0000259" key="8">
    <source>
        <dbReference type="PROSITE" id="PS50048"/>
    </source>
</evidence>
<evidence type="ECO:0000256" key="1">
    <source>
        <dbReference type="ARBA" id="ARBA00004123"/>
    </source>
</evidence>
<dbReference type="OrthoDB" id="4078573at2759"/>
<keyword evidence="2" id="KW-0862">Zinc</keyword>